<name>A0A0F9FZH1_9ZZZZ</name>
<protein>
    <submittedName>
        <fullName evidence="1">Uncharacterized protein</fullName>
    </submittedName>
</protein>
<organism evidence="1">
    <name type="scientific">marine sediment metagenome</name>
    <dbReference type="NCBI Taxonomy" id="412755"/>
    <lineage>
        <taxon>unclassified sequences</taxon>
        <taxon>metagenomes</taxon>
        <taxon>ecological metagenomes</taxon>
    </lineage>
</organism>
<comment type="caution">
    <text evidence="1">The sequence shown here is derived from an EMBL/GenBank/DDBJ whole genome shotgun (WGS) entry which is preliminary data.</text>
</comment>
<dbReference type="EMBL" id="LAZR01019657">
    <property type="protein sequence ID" value="KKL91733.1"/>
    <property type="molecule type" value="Genomic_DNA"/>
</dbReference>
<dbReference type="AlphaFoldDB" id="A0A0F9FZH1"/>
<evidence type="ECO:0000313" key="1">
    <source>
        <dbReference type="EMBL" id="KKL91733.1"/>
    </source>
</evidence>
<proteinExistence type="predicted"/>
<sequence length="113" mass="11598">MQVIINDNNGNKAAPGCVAADPIAASGILLTDGTIGANHTQTVVGGAIYAVTFVGAASTLAMYFGIADVTTDANVIWVCVPYETILIKIPEGTTTLNYEGAANSASVRIRRIA</sequence>
<accession>A0A0F9FZH1</accession>
<gene>
    <name evidence="1" type="ORF">LCGC14_1891760</name>
</gene>
<reference evidence="1" key="1">
    <citation type="journal article" date="2015" name="Nature">
        <title>Complex archaea that bridge the gap between prokaryotes and eukaryotes.</title>
        <authorList>
            <person name="Spang A."/>
            <person name="Saw J.H."/>
            <person name="Jorgensen S.L."/>
            <person name="Zaremba-Niedzwiedzka K."/>
            <person name="Martijn J."/>
            <person name="Lind A.E."/>
            <person name="van Eijk R."/>
            <person name="Schleper C."/>
            <person name="Guy L."/>
            <person name="Ettema T.J."/>
        </authorList>
    </citation>
    <scope>NUCLEOTIDE SEQUENCE</scope>
</reference>